<evidence type="ECO:0000256" key="6">
    <source>
        <dbReference type="ARBA" id="ARBA00022692"/>
    </source>
</evidence>
<dbReference type="PANTHER" id="PTHR13145:SF0">
    <property type="entry name" value="E3 UBIQUITIN-PROTEIN LIGASE MARCHF6"/>
    <property type="match status" value="1"/>
</dbReference>
<dbReference type="AlphaFoldDB" id="M2WRH9"/>
<dbReference type="OMA" id="WLHYSLV"/>
<keyword evidence="17" id="KW-1185">Reference proteome</keyword>
<feature type="transmembrane region" description="Helical" evidence="14">
    <location>
        <begin position="102"/>
        <end position="126"/>
    </location>
</feature>
<feature type="transmembrane region" description="Helical" evidence="14">
    <location>
        <begin position="468"/>
        <end position="490"/>
    </location>
</feature>
<keyword evidence="9" id="KW-0833">Ubl conjugation pathway</keyword>
<dbReference type="InterPro" id="IPR011016">
    <property type="entry name" value="Znf_RING-CH"/>
</dbReference>
<evidence type="ECO:0000256" key="3">
    <source>
        <dbReference type="ARBA" id="ARBA00004906"/>
    </source>
</evidence>
<sequence>MDVATEDEPECRICRGTNEPDRPLFHPCRCSGSIKYIHEDCLVQWLSEMRSERCELCGSTFRFIPVYKQDSPSRLSFFELLSGVVSFLLETGSLFGRLCVACLVWLCAVPLVSSMTFRACLCRSVIELSTIVPWSLTGLGLEILKGYIVCCSVLILFLATASFRSFLQDLERERREEERITNQRLAYSASNYGNNTMESRQGSRDVEQESPEGDRVERALFPAFLDGEREEGSLGAILGITGPLHVLMDVAGSVLLSNAFIFFLFVLAPSAVGHVVTLFATSIGFSCKVTLFEFFGEDRTRLLYSFLSSKIGNVIVGYLVLTMILGTLSLWVEVFKDHYSFQFQRVINRYLLFVNDAFLFVKVVALLIIELGICPFFCGLLIERFSSSLFYSQLRPERLSIIGDPFFSSLIHWFLGVFFTFNTSMFIQTLRTIVRPELLFFFRNPDDPDFHPFRDLVELPIAVHSKQIILSLILFVFIIFCSVFVPTWILQKVYPSLFPFRIEMRDTLTEGPICILLFRFLLPLISKQIHVRQTLKQLLVTYITVTSELLCIKELVVLDSIVGRTNMNGVQDIRRRASSFSIVSLTVRGLLMLFGFWVLFISMILISFIPLYVGRRISLNIGFDHPNDIYHFILGFLALFFFYRCCYSLYDCILLNPSTSKATLVLMQLKGFSLEMMKIFVWYMMFPTIVGVLIQNTFINPVQLSSDETPYYNLFRCCYTGLLIMKSFCKMRHLIHYLFERRGAMMGVEAVEEHANTLLFSLHDRRILLPWMINMSLVFSTVYLLINVVLPCFVPFPIAIQWLDHHIYLILFGHWASESI</sequence>
<keyword evidence="7" id="KW-0479">Metal-binding</keyword>
<evidence type="ECO:0000256" key="11">
    <source>
        <dbReference type="ARBA" id="ARBA00022989"/>
    </source>
</evidence>
<feature type="transmembrane region" description="Helical" evidence="14">
    <location>
        <begin position="357"/>
        <end position="382"/>
    </location>
</feature>
<evidence type="ECO:0000259" key="15">
    <source>
        <dbReference type="PROSITE" id="PS51292"/>
    </source>
</evidence>
<reference evidence="17" key="1">
    <citation type="journal article" date="2013" name="Science">
        <title>Gene transfer from bacteria and archaea facilitated evolution of an extremophilic eukaryote.</title>
        <authorList>
            <person name="Schonknecht G."/>
            <person name="Chen W.H."/>
            <person name="Ternes C.M."/>
            <person name="Barbier G.G."/>
            <person name="Shrestha R.P."/>
            <person name="Stanke M."/>
            <person name="Brautigam A."/>
            <person name="Baker B.J."/>
            <person name="Banfield J.F."/>
            <person name="Garavito R.M."/>
            <person name="Carr K."/>
            <person name="Wilkerson C."/>
            <person name="Rensing S.A."/>
            <person name="Gagneul D."/>
            <person name="Dickenson N.E."/>
            <person name="Oesterhelt C."/>
            <person name="Lercher M.J."/>
            <person name="Weber A.P."/>
        </authorList>
    </citation>
    <scope>NUCLEOTIDE SEQUENCE [LARGE SCALE GENOMIC DNA]</scope>
    <source>
        <strain evidence="17">074W</strain>
    </source>
</reference>
<keyword evidence="11 14" id="KW-1133">Transmembrane helix</keyword>
<evidence type="ECO:0000256" key="2">
    <source>
        <dbReference type="ARBA" id="ARBA00004141"/>
    </source>
</evidence>
<proteinExistence type="predicted"/>
<dbReference type="Proteomes" id="UP000030680">
    <property type="component" value="Unassembled WGS sequence"/>
</dbReference>
<feature type="transmembrane region" description="Helical" evidence="14">
    <location>
        <begin position="311"/>
        <end position="332"/>
    </location>
</feature>
<dbReference type="SUPFAM" id="SSF57850">
    <property type="entry name" value="RING/U-box"/>
    <property type="match status" value="1"/>
</dbReference>
<dbReference type="Gene3D" id="3.30.40.10">
    <property type="entry name" value="Zinc/RING finger domain, C3HC4 (zinc finger)"/>
    <property type="match status" value="1"/>
</dbReference>
<comment type="catalytic activity">
    <reaction evidence="1">
        <text>S-ubiquitinyl-[E2 ubiquitin-conjugating enzyme]-L-cysteine + [acceptor protein]-L-lysine = [E2 ubiquitin-conjugating enzyme]-L-cysteine + N(6)-ubiquitinyl-[acceptor protein]-L-lysine.</text>
        <dbReference type="EC" id="2.3.2.27"/>
    </reaction>
</comment>
<evidence type="ECO:0000256" key="9">
    <source>
        <dbReference type="ARBA" id="ARBA00022786"/>
    </source>
</evidence>
<evidence type="ECO:0000256" key="1">
    <source>
        <dbReference type="ARBA" id="ARBA00000900"/>
    </source>
</evidence>
<protein>
    <recommendedName>
        <fullName evidence="4">RING-type E3 ubiquitin transferase</fullName>
        <ecNumber evidence="4">2.3.2.27</ecNumber>
    </recommendedName>
</protein>
<feature type="region of interest" description="Disordered" evidence="13">
    <location>
        <begin position="192"/>
        <end position="214"/>
    </location>
</feature>
<evidence type="ECO:0000256" key="13">
    <source>
        <dbReference type="SAM" id="MobiDB-lite"/>
    </source>
</evidence>
<evidence type="ECO:0000256" key="7">
    <source>
        <dbReference type="ARBA" id="ARBA00022723"/>
    </source>
</evidence>
<dbReference type="Gramene" id="EME26410">
    <property type="protein sequence ID" value="EME26410"/>
    <property type="gene ID" value="Gasu_59720"/>
</dbReference>
<feature type="transmembrane region" description="Helical" evidence="14">
    <location>
        <begin position="402"/>
        <end position="421"/>
    </location>
</feature>
<evidence type="ECO:0000256" key="5">
    <source>
        <dbReference type="ARBA" id="ARBA00022679"/>
    </source>
</evidence>
<dbReference type="EMBL" id="KB454550">
    <property type="protein sequence ID" value="EME26410.1"/>
    <property type="molecule type" value="Genomic_DNA"/>
</dbReference>
<keyword evidence="12 14" id="KW-0472">Membrane</keyword>
<feature type="compositionally biased region" description="Basic and acidic residues" evidence="13">
    <location>
        <begin position="201"/>
        <end position="214"/>
    </location>
</feature>
<evidence type="ECO:0000256" key="8">
    <source>
        <dbReference type="ARBA" id="ARBA00022771"/>
    </source>
</evidence>
<keyword evidence="5" id="KW-0808">Transferase</keyword>
<dbReference type="eggNOG" id="KOG1609">
    <property type="taxonomic scope" value="Eukaryota"/>
</dbReference>
<name>M2WRH9_GALSU</name>
<accession>M2WRH9</accession>
<evidence type="ECO:0000256" key="10">
    <source>
        <dbReference type="ARBA" id="ARBA00022833"/>
    </source>
</evidence>
<comment type="pathway">
    <text evidence="3">Protein modification; protein ubiquitination.</text>
</comment>
<feature type="transmembrane region" description="Helical" evidence="14">
    <location>
        <begin position="585"/>
        <end position="609"/>
    </location>
</feature>
<dbReference type="PANTHER" id="PTHR13145">
    <property type="entry name" value="SSM4 PROTEIN"/>
    <property type="match status" value="1"/>
</dbReference>
<dbReference type="GO" id="GO:0061630">
    <property type="term" value="F:ubiquitin protein ligase activity"/>
    <property type="evidence" value="ECO:0007669"/>
    <property type="project" value="UniProtKB-EC"/>
</dbReference>
<evidence type="ECO:0000313" key="17">
    <source>
        <dbReference type="Proteomes" id="UP000030680"/>
    </source>
</evidence>
<feature type="transmembrane region" description="Helical" evidence="14">
    <location>
        <begin position="146"/>
        <end position="167"/>
    </location>
</feature>
<dbReference type="CDD" id="cd16702">
    <property type="entry name" value="RING_CH-C4HC3_MARCH6"/>
    <property type="match status" value="1"/>
</dbReference>
<gene>
    <name evidence="16" type="ORF">Gasu_59720</name>
</gene>
<evidence type="ECO:0000313" key="16">
    <source>
        <dbReference type="EMBL" id="EME26410.1"/>
    </source>
</evidence>
<dbReference type="OrthoDB" id="1748at2759"/>
<feature type="domain" description="RING-CH-type" evidence="15">
    <location>
        <begin position="3"/>
        <end position="64"/>
    </location>
</feature>
<dbReference type="GO" id="GO:0036503">
    <property type="term" value="P:ERAD pathway"/>
    <property type="evidence" value="ECO:0007669"/>
    <property type="project" value="TreeGrafter"/>
</dbReference>
<dbReference type="SMART" id="SM00744">
    <property type="entry name" value="RINGv"/>
    <property type="match status" value="1"/>
</dbReference>
<keyword evidence="6 14" id="KW-0812">Transmembrane</keyword>
<evidence type="ECO:0000256" key="14">
    <source>
        <dbReference type="SAM" id="Phobius"/>
    </source>
</evidence>
<dbReference type="RefSeq" id="XP_005702930.1">
    <property type="nucleotide sequence ID" value="XM_005702873.1"/>
</dbReference>
<dbReference type="PROSITE" id="PS51292">
    <property type="entry name" value="ZF_RING_CH"/>
    <property type="match status" value="1"/>
</dbReference>
<dbReference type="InterPro" id="IPR013083">
    <property type="entry name" value="Znf_RING/FYVE/PHD"/>
</dbReference>
<dbReference type="Pfam" id="PF12906">
    <property type="entry name" value="RINGv"/>
    <property type="match status" value="1"/>
</dbReference>
<keyword evidence="8" id="KW-0863">Zinc-finger</keyword>
<comment type="subcellular location">
    <subcellularLocation>
        <location evidence="2">Membrane</location>
        <topology evidence="2">Multi-pass membrane protein</topology>
    </subcellularLocation>
</comment>
<dbReference type="GO" id="GO:0008270">
    <property type="term" value="F:zinc ion binding"/>
    <property type="evidence" value="ECO:0007669"/>
    <property type="project" value="UniProtKB-KW"/>
</dbReference>
<dbReference type="FunFam" id="3.30.40.10:FF:000287">
    <property type="entry name" value="RING finger membrane protein"/>
    <property type="match status" value="1"/>
</dbReference>
<feature type="transmembrane region" description="Helical" evidence="14">
    <location>
        <begin position="271"/>
        <end position="291"/>
    </location>
</feature>
<keyword evidence="10" id="KW-0862">Zinc</keyword>
<feature type="transmembrane region" description="Helical" evidence="14">
    <location>
        <begin position="680"/>
        <end position="699"/>
    </location>
</feature>
<dbReference type="GeneID" id="17085372"/>
<organism evidence="16 17">
    <name type="scientific">Galdieria sulphuraria</name>
    <name type="common">Red alga</name>
    <dbReference type="NCBI Taxonomy" id="130081"/>
    <lineage>
        <taxon>Eukaryota</taxon>
        <taxon>Rhodophyta</taxon>
        <taxon>Bangiophyceae</taxon>
        <taxon>Galdieriales</taxon>
        <taxon>Galdieriaceae</taxon>
        <taxon>Galdieria</taxon>
    </lineage>
</organism>
<feature type="transmembrane region" description="Helical" evidence="14">
    <location>
        <begin position="629"/>
        <end position="650"/>
    </location>
</feature>
<dbReference type="EC" id="2.3.2.27" evidence="4"/>
<dbReference type="GO" id="GO:0005789">
    <property type="term" value="C:endoplasmic reticulum membrane"/>
    <property type="evidence" value="ECO:0007669"/>
    <property type="project" value="TreeGrafter"/>
</dbReference>
<dbReference type="STRING" id="130081.M2WRH9"/>
<evidence type="ECO:0000256" key="12">
    <source>
        <dbReference type="ARBA" id="ARBA00023136"/>
    </source>
</evidence>
<dbReference type="KEGG" id="gsl:Gasu_59720"/>
<evidence type="ECO:0000256" key="4">
    <source>
        <dbReference type="ARBA" id="ARBA00012483"/>
    </source>
</evidence>